<dbReference type="PANTHER" id="PTHR46082:SF6">
    <property type="entry name" value="AAA+ ATPASE DOMAIN-CONTAINING PROTEIN-RELATED"/>
    <property type="match status" value="1"/>
</dbReference>
<dbReference type="InterPro" id="IPR053137">
    <property type="entry name" value="NLR-like"/>
</dbReference>
<dbReference type="PANTHER" id="PTHR46082">
    <property type="entry name" value="ATP/GTP-BINDING PROTEIN-RELATED"/>
    <property type="match status" value="1"/>
</dbReference>
<evidence type="ECO:0000313" key="4">
    <source>
        <dbReference type="Proteomes" id="UP001501095"/>
    </source>
</evidence>
<protein>
    <recommendedName>
        <fullName evidence="5">Tetratricopeptide repeat protein</fullName>
    </recommendedName>
</protein>
<feature type="domain" description="DUF7779" evidence="2">
    <location>
        <begin position="277"/>
        <end position="363"/>
    </location>
</feature>
<dbReference type="Proteomes" id="UP001501095">
    <property type="component" value="Unassembled WGS sequence"/>
</dbReference>
<gene>
    <name evidence="3" type="ORF">GCM10010423_11110</name>
</gene>
<dbReference type="InterPro" id="IPR002182">
    <property type="entry name" value="NB-ARC"/>
</dbReference>
<accession>A0ABN3NFN7</accession>
<dbReference type="RefSeq" id="WP_344534664.1">
    <property type="nucleotide sequence ID" value="NZ_BAAATM010000003.1"/>
</dbReference>
<dbReference type="Gene3D" id="1.25.40.10">
    <property type="entry name" value="Tetratricopeptide repeat domain"/>
    <property type="match status" value="2"/>
</dbReference>
<evidence type="ECO:0000313" key="3">
    <source>
        <dbReference type="EMBL" id="GAA2520351.1"/>
    </source>
</evidence>
<evidence type="ECO:0008006" key="5">
    <source>
        <dbReference type="Google" id="ProtNLM"/>
    </source>
</evidence>
<dbReference type="InterPro" id="IPR027417">
    <property type="entry name" value="P-loop_NTPase"/>
</dbReference>
<keyword evidence="4" id="KW-1185">Reference proteome</keyword>
<proteinExistence type="predicted"/>
<feature type="domain" description="NB-ARC" evidence="1">
    <location>
        <begin position="49"/>
        <end position="188"/>
    </location>
</feature>
<sequence>MEAFTRGLIFGDEIPARNPHFTGREEELRILRQRLTASAVEVLSQPPQAVFGLGGIGKTEIAAEYAHRFAKEYDLVWWVRSEHEDRMRDAFVKLGKRLGLASPDGQRDKSIWTVMDALRSGPYDRWLLIFDNATQPEVVKRYLPVGRPHGHVIITSREQQWRRHTKAEGIEVTQFTEEETVEFLRRRVPDLAARDEQGKPLDPESEKSRQADALRLARALDNLPIAAEHAAAYLAETKISANAYLEMFDEDPHELLSEHVDMDYPHVVATTWSISSRQLGSDATELFNLCAFFSPEPMAEELFLTGGANVRAPEALAEVLADTRRFRQAARRLHRYSLAKTDGKRNVLTVHRVVQRVTRGQIALDRPEDCAAYRTAVHTLLAATNPRNPDRESNDAQYERSLQHLMPAGALQTDNPDLRQLVVDQVRRLHLRGGHEESLRLGEAALKAWRDTSGPDDERVLQLAVEVGIAMRLAGRSKEARELNEETLERLTRKFGEEHEVTLICANSYGGDLRTLGRFDEALELDLKLMPLFERVFLPHHPRTLNVRNNLGADYRRLGRFRDALQHDELAYAERERVLGPSNLRTLTSKDSISHDLRGCGQYDLALDVARDVITALALRPGPETLDSLNAQKSFAVALRKAGHYEDALEESETAVQRYIDFLGEEHRYTLRAKINRINDLRVTDHPREAEELGRSALAQCPRLDIPKGDITWATMVNLALVLRRNNPDEARALDEGAVQGLSEVFGPEHPFTLQATANLASDLAAVGETAGALDLGKRCFEAAGRVLGTDHPDTLAMGANLSLDLRATGDSGQAEELRTDILRRYEEVLSVEHPVARIAQQRGRINIDIEPY</sequence>
<dbReference type="EMBL" id="BAAATM010000003">
    <property type="protein sequence ID" value="GAA2520351.1"/>
    <property type="molecule type" value="Genomic_DNA"/>
</dbReference>
<evidence type="ECO:0000259" key="2">
    <source>
        <dbReference type="Pfam" id="PF25000"/>
    </source>
</evidence>
<dbReference type="NCBIfam" id="NF040586">
    <property type="entry name" value="FxSxx_TPR"/>
    <property type="match status" value="1"/>
</dbReference>
<dbReference type="InterPro" id="IPR011990">
    <property type="entry name" value="TPR-like_helical_dom_sf"/>
</dbReference>
<dbReference type="Pfam" id="PF00931">
    <property type="entry name" value="NB-ARC"/>
    <property type="match status" value="1"/>
</dbReference>
<dbReference type="Pfam" id="PF25000">
    <property type="entry name" value="DUF7779"/>
    <property type="match status" value="1"/>
</dbReference>
<dbReference type="Gene3D" id="3.40.50.300">
    <property type="entry name" value="P-loop containing nucleotide triphosphate hydrolases"/>
    <property type="match status" value="1"/>
</dbReference>
<dbReference type="SUPFAM" id="SSF52540">
    <property type="entry name" value="P-loop containing nucleoside triphosphate hydrolases"/>
    <property type="match status" value="1"/>
</dbReference>
<reference evidence="3 4" key="1">
    <citation type="journal article" date="2019" name="Int. J. Syst. Evol. Microbiol.">
        <title>The Global Catalogue of Microorganisms (GCM) 10K type strain sequencing project: providing services to taxonomists for standard genome sequencing and annotation.</title>
        <authorList>
            <consortium name="The Broad Institute Genomics Platform"/>
            <consortium name="The Broad Institute Genome Sequencing Center for Infectious Disease"/>
            <person name="Wu L."/>
            <person name="Ma J."/>
        </authorList>
    </citation>
    <scope>NUCLEOTIDE SEQUENCE [LARGE SCALE GENOMIC DNA]</scope>
    <source>
        <strain evidence="3 4">JCM 6924</strain>
    </source>
</reference>
<organism evidence="3 4">
    <name type="scientific">Streptomyces levis</name>
    <dbReference type="NCBI Taxonomy" id="285566"/>
    <lineage>
        <taxon>Bacteria</taxon>
        <taxon>Bacillati</taxon>
        <taxon>Actinomycetota</taxon>
        <taxon>Actinomycetes</taxon>
        <taxon>Kitasatosporales</taxon>
        <taxon>Streptomycetaceae</taxon>
        <taxon>Streptomyces</taxon>
    </lineage>
</organism>
<name>A0ABN3NFN7_9ACTN</name>
<dbReference type="InterPro" id="IPR056681">
    <property type="entry name" value="DUF7779"/>
</dbReference>
<evidence type="ECO:0000259" key="1">
    <source>
        <dbReference type="Pfam" id="PF00931"/>
    </source>
</evidence>
<dbReference type="Pfam" id="PF13424">
    <property type="entry name" value="TPR_12"/>
    <property type="match status" value="3"/>
</dbReference>
<comment type="caution">
    <text evidence="3">The sequence shown here is derived from an EMBL/GenBank/DDBJ whole genome shotgun (WGS) entry which is preliminary data.</text>
</comment>
<dbReference type="SUPFAM" id="SSF48452">
    <property type="entry name" value="TPR-like"/>
    <property type="match status" value="3"/>
</dbReference>